<protein>
    <submittedName>
        <fullName evidence="2">Uncharacterized protein</fullName>
    </submittedName>
</protein>
<organism evidence="2 3">
    <name type="scientific">Bionectria ochroleuca</name>
    <name type="common">Gliocladium roseum</name>
    <dbReference type="NCBI Taxonomy" id="29856"/>
    <lineage>
        <taxon>Eukaryota</taxon>
        <taxon>Fungi</taxon>
        <taxon>Dikarya</taxon>
        <taxon>Ascomycota</taxon>
        <taxon>Pezizomycotina</taxon>
        <taxon>Sordariomycetes</taxon>
        <taxon>Hypocreomycetidae</taxon>
        <taxon>Hypocreales</taxon>
        <taxon>Bionectriaceae</taxon>
        <taxon>Clonostachys</taxon>
    </lineage>
</organism>
<accession>A0A8H7K776</accession>
<dbReference type="Proteomes" id="UP000616885">
    <property type="component" value="Unassembled WGS sequence"/>
</dbReference>
<dbReference type="AlphaFoldDB" id="A0A8H7K776"/>
<proteinExistence type="predicted"/>
<reference evidence="2" key="1">
    <citation type="submission" date="2020-10" db="EMBL/GenBank/DDBJ databases">
        <title>High-Quality Genome Resource of Clonostachys rosea strain S41 by Oxford Nanopore Long-Read Sequencing.</title>
        <authorList>
            <person name="Wang H."/>
        </authorList>
    </citation>
    <scope>NUCLEOTIDE SEQUENCE</scope>
    <source>
        <strain evidence="2">S41</strain>
    </source>
</reference>
<dbReference type="EMBL" id="JADCTT010000017">
    <property type="protein sequence ID" value="KAF9743285.1"/>
    <property type="molecule type" value="Genomic_DNA"/>
</dbReference>
<gene>
    <name evidence="2" type="ORF">IM811_006376</name>
</gene>
<evidence type="ECO:0000313" key="2">
    <source>
        <dbReference type="EMBL" id="KAF9743285.1"/>
    </source>
</evidence>
<feature type="region of interest" description="Disordered" evidence="1">
    <location>
        <begin position="119"/>
        <end position="146"/>
    </location>
</feature>
<comment type="caution">
    <text evidence="2">The sequence shown here is derived from an EMBL/GenBank/DDBJ whole genome shotgun (WGS) entry which is preliminary data.</text>
</comment>
<evidence type="ECO:0000313" key="3">
    <source>
        <dbReference type="Proteomes" id="UP000616885"/>
    </source>
</evidence>
<evidence type="ECO:0000256" key="1">
    <source>
        <dbReference type="SAM" id="MobiDB-lite"/>
    </source>
</evidence>
<name>A0A8H7K776_BIOOC</name>
<sequence length="162" mass="18185">MNKSASSDKDAGFKRANEISSSMLGMPGYADDSMLFVVRFANKLKTRLSQKDHDQFWKSLDAMTKASARPAEEFGGVEGRAQHVSELRQATLESVKDYPDLVQEFDHFCSVSRAQFKKYRGEAPRHPPPQHQRRRRRADGGAYRDGPSICPAGWISSFGMVS</sequence>